<evidence type="ECO:0000313" key="2">
    <source>
        <dbReference type="Proteomes" id="UP000214646"/>
    </source>
</evidence>
<accession>A0A225DC20</accession>
<comment type="caution">
    <text evidence="1">The sequence shown here is derived from an EMBL/GenBank/DDBJ whole genome shotgun (WGS) entry which is preliminary data.</text>
</comment>
<evidence type="ECO:0000313" key="1">
    <source>
        <dbReference type="EMBL" id="OWK38533.1"/>
    </source>
</evidence>
<gene>
    <name evidence="1" type="ORF">FRUB_07653</name>
</gene>
<dbReference type="Proteomes" id="UP000214646">
    <property type="component" value="Unassembled WGS sequence"/>
</dbReference>
<name>A0A225DC20_9BACT</name>
<protein>
    <submittedName>
        <fullName evidence="1">Uncharacterized protein</fullName>
    </submittedName>
</protein>
<proteinExistence type="predicted"/>
<dbReference type="EMBL" id="NIDE01000014">
    <property type="protein sequence ID" value="OWK38533.1"/>
    <property type="molecule type" value="Genomic_DNA"/>
</dbReference>
<reference evidence="2" key="1">
    <citation type="submission" date="2017-06" db="EMBL/GenBank/DDBJ databases">
        <title>Genome analysis of Fimbriiglobus ruber SP5, the first member of the order Planctomycetales with confirmed chitinolytic capability.</title>
        <authorList>
            <person name="Ravin N.V."/>
            <person name="Rakitin A.L."/>
            <person name="Ivanova A.A."/>
            <person name="Beletsky A.V."/>
            <person name="Kulichevskaya I.S."/>
            <person name="Mardanov A.V."/>
            <person name="Dedysh S.N."/>
        </authorList>
    </citation>
    <scope>NUCLEOTIDE SEQUENCE [LARGE SCALE GENOMIC DNA]</scope>
    <source>
        <strain evidence="2">SP5</strain>
    </source>
</reference>
<keyword evidence="2" id="KW-1185">Reference proteome</keyword>
<sequence>MSAVGVLLLAGLVAFFGIGSGITAEEIGDESITLKGVSEEFAAAVNTGYRTPRVASTGGIELATAKFFRT</sequence>
<dbReference type="AlphaFoldDB" id="A0A225DC20"/>
<organism evidence="1 2">
    <name type="scientific">Fimbriiglobus ruber</name>
    <dbReference type="NCBI Taxonomy" id="1908690"/>
    <lineage>
        <taxon>Bacteria</taxon>
        <taxon>Pseudomonadati</taxon>
        <taxon>Planctomycetota</taxon>
        <taxon>Planctomycetia</taxon>
        <taxon>Gemmatales</taxon>
        <taxon>Gemmataceae</taxon>
        <taxon>Fimbriiglobus</taxon>
    </lineage>
</organism>